<evidence type="ECO:0000256" key="1">
    <source>
        <dbReference type="ARBA" id="ARBA00004613"/>
    </source>
</evidence>
<evidence type="ECO:0000256" key="2">
    <source>
        <dbReference type="ARBA" id="ARBA00009127"/>
    </source>
</evidence>
<dbReference type="PANTHER" id="PTHR10009:SF18">
    <property type="entry name" value="PROTEIN YELLOW-LIKE PROTEIN"/>
    <property type="match status" value="1"/>
</dbReference>
<keyword evidence="5" id="KW-1133">Transmembrane helix</keyword>
<feature type="transmembrane region" description="Helical" evidence="5">
    <location>
        <begin position="389"/>
        <end position="408"/>
    </location>
</feature>
<proteinExistence type="inferred from homology"/>
<organism evidence="6 7">
    <name type="scientific">Cloeon dipterum</name>
    <dbReference type="NCBI Taxonomy" id="197152"/>
    <lineage>
        <taxon>Eukaryota</taxon>
        <taxon>Metazoa</taxon>
        <taxon>Ecdysozoa</taxon>
        <taxon>Arthropoda</taxon>
        <taxon>Hexapoda</taxon>
        <taxon>Insecta</taxon>
        <taxon>Pterygota</taxon>
        <taxon>Palaeoptera</taxon>
        <taxon>Ephemeroptera</taxon>
        <taxon>Pisciforma</taxon>
        <taxon>Baetidae</taxon>
        <taxon>Cloeon</taxon>
    </lineage>
</organism>
<dbReference type="EMBL" id="CADEPI010000027">
    <property type="protein sequence ID" value="CAB3366817.1"/>
    <property type="molecule type" value="Genomic_DNA"/>
</dbReference>
<dbReference type="Proteomes" id="UP000494165">
    <property type="component" value="Unassembled WGS sequence"/>
</dbReference>
<dbReference type="Pfam" id="PF03022">
    <property type="entry name" value="MRJP"/>
    <property type="match status" value="1"/>
</dbReference>
<evidence type="ECO:0000256" key="5">
    <source>
        <dbReference type="SAM" id="Phobius"/>
    </source>
</evidence>
<sequence length="514" mass="57997">MLATLLGVSAAASAEFTSVFEWDELDFNWPSEENRTVAVRNGSFKPSNIRPLFMAVSGQRIFLSLQPHPGVPATLVWIPTNSTAPPKLSPFPSWSEHVTDSCLHKIQSVTGLAVDTTGNLWALENVSKTLFCRPNNKLLIFNLDSDSIIMNYEFPGYIASRQGGLLDLVLEQEDDDWIAYITDKYNDHLITFSFKKKTSWSVLLEKRLTAIALSPKANGSQRLYVSDAEGAVFAFNTKRYRSHVSKADMISLGTWLALPYRMLSDSDGEVYFAFNQEVYINKMNTKKLPNPIIERFYEPKTHLPELLGNGFVSKKFYSFAIDSSGTFWLMFQYGNQKPMLLKAALNMKSYLNDPPKEGSRSGRNIPIPTFPTKNGTDEAEQDHRLTTRLSIIIPVFIFGVAFISWILLRKETGQVSIQRSMNENSVELGLPAEQPVYHEVQESPLYEFVPATPLFPATDFSTEYDDVGSPESEELYDDVGPGSPAAVQYEEMNYELPDLYLRILPDDVNEIHQN</sequence>
<keyword evidence="5" id="KW-0472">Membrane</keyword>
<evidence type="ECO:0000256" key="3">
    <source>
        <dbReference type="ARBA" id="ARBA00022525"/>
    </source>
</evidence>
<name>A0A8S1CBC1_9INSE</name>
<reference evidence="6 7" key="1">
    <citation type="submission" date="2020-04" db="EMBL/GenBank/DDBJ databases">
        <authorList>
            <person name="Alioto T."/>
            <person name="Alioto T."/>
            <person name="Gomez Garrido J."/>
        </authorList>
    </citation>
    <scope>NUCLEOTIDE SEQUENCE [LARGE SCALE GENOMIC DNA]</scope>
</reference>
<protein>
    <recommendedName>
        <fullName evidence="8">Bee-milk protein</fullName>
    </recommendedName>
</protein>
<comment type="similarity">
    <text evidence="2">Belongs to the major royal jelly protein family.</text>
</comment>
<evidence type="ECO:0008006" key="8">
    <source>
        <dbReference type="Google" id="ProtNLM"/>
    </source>
</evidence>
<dbReference type="Gene3D" id="2.120.10.30">
    <property type="entry name" value="TolB, C-terminal domain"/>
    <property type="match status" value="1"/>
</dbReference>
<dbReference type="SUPFAM" id="SSF101898">
    <property type="entry name" value="NHL repeat"/>
    <property type="match status" value="1"/>
</dbReference>
<gene>
    <name evidence="6" type="ORF">CLODIP_2_CD13390</name>
</gene>
<evidence type="ECO:0000256" key="4">
    <source>
        <dbReference type="SAM" id="MobiDB-lite"/>
    </source>
</evidence>
<dbReference type="AlphaFoldDB" id="A0A8S1CBC1"/>
<keyword evidence="3" id="KW-0964">Secreted</keyword>
<feature type="region of interest" description="Disordered" evidence="4">
    <location>
        <begin position="354"/>
        <end position="378"/>
    </location>
</feature>
<accession>A0A8S1CBC1</accession>
<dbReference type="OrthoDB" id="9977471at2759"/>
<dbReference type="InterPro" id="IPR017996">
    <property type="entry name" value="MRJP/yellow-related"/>
</dbReference>
<evidence type="ECO:0000313" key="6">
    <source>
        <dbReference type="EMBL" id="CAB3366817.1"/>
    </source>
</evidence>
<evidence type="ECO:0000313" key="7">
    <source>
        <dbReference type="Proteomes" id="UP000494165"/>
    </source>
</evidence>
<comment type="subcellular location">
    <subcellularLocation>
        <location evidence="1">Secreted</location>
    </subcellularLocation>
</comment>
<dbReference type="PRINTS" id="PR01366">
    <property type="entry name" value="ROYALJELLY"/>
</dbReference>
<comment type="caution">
    <text evidence="6">The sequence shown here is derived from an EMBL/GenBank/DDBJ whole genome shotgun (WGS) entry which is preliminary data.</text>
</comment>
<dbReference type="GO" id="GO:0005576">
    <property type="term" value="C:extracellular region"/>
    <property type="evidence" value="ECO:0007669"/>
    <property type="project" value="UniProtKB-SubCell"/>
</dbReference>
<keyword evidence="7" id="KW-1185">Reference proteome</keyword>
<dbReference type="InterPro" id="IPR011042">
    <property type="entry name" value="6-blade_b-propeller_TolB-like"/>
</dbReference>
<keyword evidence="5" id="KW-0812">Transmembrane</keyword>
<dbReference type="PANTHER" id="PTHR10009">
    <property type="entry name" value="PROTEIN YELLOW-RELATED"/>
    <property type="match status" value="1"/>
</dbReference>